<dbReference type="EMBL" id="FTLG01000010">
    <property type="protein sequence ID" value="SIP71136.1"/>
    <property type="molecule type" value="Genomic_DNA"/>
</dbReference>
<dbReference type="Proteomes" id="UP000224871">
    <property type="component" value="Unassembled WGS sequence"/>
</dbReference>
<evidence type="ECO:0000313" key="2">
    <source>
        <dbReference type="EMBL" id="SIP71136.1"/>
    </source>
</evidence>
<reference evidence="3" key="1">
    <citation type="submission" date="2016-12" db="EMBL/GenBank/DDBJ databases">
        <authorList>
            <person name="Gaudriault S."/>
        </authorList>
    </citation>
    <scope>NUCLEOTIDE SEQUENCE [LARGE SCALE GENOMIC DNA]</scope>
    <source>
        <strain evidence="3">HGB1681 (deposited as PTA-6826 in the American Type Culture Collection)</strain>
    </source>
</reference>
<name>A0A1N6MQP0_9GAMM</name>
<gene>
    <name evidence="1" type="ORF">Xinn_02252</name>
    <name evidence="2" type="ORF">XIS1_1070014</name>
</gene>
<proteinExistence type="predicted"/>
<reference evidence="2" key="2">
    <citation type="submission" date="2016-12" db="EMBL/GenBank/DDBJ databases">
        <authorList>
            <person name="Song W.-J."/>
            <person name="Kurnit D.M."/>
        </authorList>
    </citation>
    <scope>NUCLEOTIDE SEQUENCE [LARGE SCALE GENOMIC DNA]</scope>
    <source>
        <strain evidence="2">HGB1681</strain>
    </source>
</reference>
<evidence type="ECO:0000313" key="4">
    <source>
        <dbReference type="Proteomes" id="UP000224871"/>
    </source>
</evidence>
<evidence type="ECO:0000313" key="1">
    <source>
        <dbReference type="EMBL" id="PHM35566.1"/>
    </source>
</evidence>
<evidence type="ECO:0000313" key="3">
    <source>
        <dbReference type="Proteomes" id="UP000196435"/>
    </source>
</evidence>
<dbReference type="AlphaFoldDB" id="A0A1N6MQP0"/>
<dbReference type="Proteomes" id="UP000196435">
    <property type="component" value="Unassembled WGS sequence"/>
</dbReference>
<keyword evidence="4" id="KW-1185">Reference proteome</keyword>
<reference evidence="1 4" key="3">
    <citation type="journal article" date="2017" name="Nat. Microbiol.">
        <title>Natural product diversity associated with the nematode symbionts Photorhabdus and Xenorhabdus.</title>
        <authorList>
            <person name="Tobias N.J."/>
            <person name="Wolff H."/>
            <person name="Djahanschiri B."/>
            <person name="Grundmann F."/>
            <person name="Kronenwerth M."/>
            <person name="Shi Y.M."/>
            <person name="Simonyi S."/>
            <person name="Grun P."/>
            <person name="Shapiro-Ilan D."/>
            <person name="Pidot S.J."/>
            <person name="Stinear T.P."/>
            <person name="Ebersberger I."/>
            <person name="Bode H.B."/>
        </authorList>
    </citation>
    <scope>NUCLEOTIDE SEQUENCE [LARGE SCALE GENOMIC DNA]</scope>
    <source>
        <strain evidence="1 4">DSM 16336</strain>
    </source>
</reference>
<dbReference type="OrthoDB" id="6438005at2"/>
<protein>
    <submittedName>
        <fullName evidence="2">Uncharacterized protein</fullName>
    </submittedName>
</protein>
<dbReference type="RefSeq" id="WP_086954580.1">
    <property type="nucleotide sequence ID" value="NZ_CAWNQC010000157.1"/>
</dbReference>
<dbReference type="EMBL" id="NIBU01000024">
    <property type="protein sequence ID" value="PHM35566.1"/>
    <property type="molecule type" value="Genomic_DNA"/>
</dbReference>
<organism evidence="2 3">
    <name type="scientific">Xenorhabdus innexi</name>
    <dbReference type="NCBI Taxonomy" id="290109"/>
    <lineage>
        <taxon>Bacteria</taxon>
        <taxon>Pseudomonadati</taxon>
        <taxon>Pseudomonadota</taxon>
        <taxon>Gammaproteobacteria</taxon>
        <taxon>Enterobacterales</taxon>
        <taxon>Morganellaceae</taxon>
        <taxon>Xenorhabdus</taxon>
    </lineage>
</organism>
<accession>A0A1N6MQP0</accession>
<sequence length="598" mass="67199">MKKDKINLCIMTLIILLCCLDRGNATESINHSVISNNVNNNSKENIGVYSSDYNLTFKNSSKRDDLKINVKDDKCMKNHGYQSIYLKSGESSSEKVTDYNTLFSCFREDKFVKWNATTYKGSKPYQSCDFELLIYVPSFPIGPYLQWHSAVNTSHCNLEISANCNGLNCLNNGVFVEDGYRISIDIKDDRDIWIPPKITSSDPQAQAKNNYITIIGQGVMEDDSLPYIVTDFDKNKYKVEPIEGTKEQWRTKIWINCGVAPGQISIEGIENSGITIKGPPCGATITSMKDGQIIPDGKYGLSGLINVKTPQDDKNVKVSISVFDDPEYTHISEPPKEYTPDVDINSGVWIIKNLTAKCFHYYKASVLFNPNKKGTEFLSGKKDVKFAVSRCPVSITKPIMREFITPTNGNAPTISVEGKVTEKTPLDVHAIYYPNGEHIISTLSQNGNDWATTISDAPDGFIKIKAKNKGTADIPVKDSNDEVTILKSKDFSVKYEVIDKVYLQIYGTSLPTEDKQTSEFKDTLHPKVIILVDGVKQEEITPDAQGNWRSDNKYYARRGVYIFTIHETSDNKYYQARKDKVLECTGEGEHMTCIEKNN</sequence>